<comment type="subcellular location">
    <subcellularLocation>
        <location evidence="2">Cytoplasm</location>
        <location evidence="2">Cytosol</location>
    </subcellularLocation>
</comment>
<keyword evidence="13 16" id="KW-0862">Zinc</keyword>
<dbReference type="SMART" id="SM01197">
    <property type="entry name" value="FANCL_C"/>
    <property type="match status" value="1"/>
</dbReference>
<dbReference type="KEGG" id="ero:EROM_051130"/>
<evidence type="ECO:0000256" key="9">
    <source>
        <dbReference type="ARBA" id="ARBA00022723"/>
    </source>
</evidence>
<keyword evidence="10" id="KW-0677">Repeat</keyword>
<dbReference type="InterPro" id="IPR039804">
    <property type="entry name" value="RING-CH-C4HC3_LTN1"/>
</dbReference>
<evidence type="ECO:0000256" key="7">
    <source>
        <dbReference type="ARBA" id="ARBA00022490"/>
    </source>
</evidence>
<dbReference type="EMBL" id="CP003522">
    <property type="protein sequence ID" value="AFN83044.1"/>
    <property type="molecule type" value="Genomic_DNA"/>
</dbReference>
<evidence type="ECO:0000256" key="11">
    <source>
        <dbReference type="ARBA" id="ARBA00022771"/>
    </source>
</evidence>
<dbReference type="Gene3D" id="3.30.40.10">
    <property type="entry name" value="Zinc/RING finger domain, C3HC4 (zinc finger)"/>
    <property type="match status" value="1"/>
</dbReference>
<gene>
    <name evidence="18" type="ordered locus">EROM_051130</name>
</gene>
<evidence type="ECO:0000313" key="18">
    <source>
        <dbReference type="EMBL" id="AFN83044.1"/>
    </source>
</evidence>
<keyword evidence="8 16" id="KW-0808">Transferase</keyword>
<comment type="catalytic activity">
    <reaction evidence="1 16">
        <text>S-ubiquitinyl-[E2 ubiquitin-conjugating enzyme]-L-cysteine + [acceptor protein]-L-lysine = [E2 ubiquitin-conjugating enzyme]-L-cysteine + N(6)-ubiquitinyl-[acceptor protein]-L-lysine.</text>
        <dbReference type="EC" id="2.3.2.27"/>
    </reaction>
</comment>
<dbReference type="GO" id="GO:1990112">
    <property type="term" value="C:RQC complex"/>
    <property type="evidence" value="ECO:0007669"/>
    <property type="project" value="UniProtKB-UniRule"/>
</dbReference>
<dbReference type="InterPro" id="IPR001841">
    <property type="entry name" value="Znf_RING"/>
</dbReference>
<dbReference type="SUPFAM" id="SSF57850">
    <property type="entry name" value="RING/U-box"/>
    <property type="match status" value="1"/>
</dbReference>
<evidence type="ECO:0000256" key="8">
    <source>
        <dbReference type="ARBA" id="ARBA00022679"/>
    </source>
</evidence>
<dbReference type="VEuPathDB" id="MicrosporidiaDB:EROM_051130"/>
<evidence type="ECO:0000259" key="17">
    <source>
        <dbReference type="PROSITE" id="PS50089"/>
    </source>
</evidence>
<evidence type="ECO:0000256" key="14">
    <source>
        <dbReference type="ARBA" id="ARBA00055150"/>
    </source>
</evidence>
<comment type="pathway">
    <text evidence="3 16">Protein modification; protein ubiquitination.</text>
</comment>
<dbReference type="GO" id="GO:0072344">
    <property type="term" value="P:rescue of stalled ribosome"/>
    <property type="evidence" value="ECO:0007669"/>
    <property type="project" value="UniProtKB-UniRule"/>
</dbReference>
<comment type="function">
    <text evidence="16">E3 ubiquitin-protein ligase. Component of the ribosome quality control complex (RQC), a ribosome-associated complex that mediates ubiquitination and extraction of incompletely synthesized nascent chains for proteasomal degradation.</text>
</comment>
<evidence type="ECO:0000256" key="10">
    <source>
        <dbReference type="ARBA" id="ARBA00022737"/>
    </source>
</evidence>
<evidence type="ECO:0000256" key="5">
    <source>
        <dbReference type="ARBA" id="ARBA00012483"/>
    </source>
</evidence>
<dbReference type="RefSeq" id="XP_009264541.1">
    <property type="nucleotide sequence ID" value="XM_009266266.1"/>
</dbReference>
<protein>
    <recommendedName>
        <fullName evidence="6 16">E3 ubiquitin-protein ligase listerin</fullName>
        <ecNumber evidence="5 16">2.3.2.27</ecNumber>
    </recommendedName>
    <alternativeName>
        <fullName evidence="16">RING-type E3 ubiquitin transferase listerin</fullName>
    </alternativeName>
</protein>
<evidence type="ECO:0000256" key="16">
    <source>
        <dbReference type="RuleBase" id="RU367090"/>
    </source>
</evidence>
<keyword evidence="11 15" id="KW-0863">Zinc-finger</keyword>
<evidence type="ECO:0000256" key="2">
    <source>
        <dbReference type="ARBA" id="ARBA00004514"/>
    </source>
</evidence>
<organism evidence="18 19">
    <name type="scientific">Encephalitozoon romaleae (strain SJ-2008)</name>
    <name type="common">Microsporidian parasite</name>
    <dbReference type="NCBI Taxonomy" id="1178016"/>
    <lineage>
        <taxon>Eukaryota</taxon>
        <taxon>Fungi</taxon>
        <taxon>Fungi incertae sedis</taxon>
        <taxon>Microsporidia</taxon>
        <taxon>Unikaryonidae</taxon>
        <taxon>Encephalitozoon</taxon>
    </lineage>
</organism>
<dbReference type="InterPro" id="IPR013083">
    <property type="entry name" value="Znf_RING/FYVE/PHD"/>
</dbReference>
<evidence type="ECO:0000256" key="6">
    <source>
        <dbReference type="ARBA" id="ARBA00017157"/>
    </source>
</evidence>
<dbReference type="GO" id="GO:0061630">
    <property type="term" value="F:ubiquitin protein ligase activity"/>
    <property type="evidence" value="ECO:0007669"/>
    <property type="project" value="UniProtKB-UniRule"/>
</dbReference>
<evidence type="ECO:0000256" key="13">
    <source>
        <dbReference type="ARBA" id="ARBA00022833"/>
    </source>
</evidence>
<dbReference type="GO" id="GO:0008270">
    <property type="term" value="F:zinc ion binding"/>
    <property type="evidence" value="ECO:0007669"/>
    <property type="project" value="UniProtKB-KW"/>
</dbReference>
<dbReference type="GO" id="GO:0043023">
    <property type="term" value="F:ribosomal large subunit binding"/>
    <property type="evidence" value="ECO:0007669"/>
    <property type="project" value="TreeGrafter"/>
</dbReference>
<sequence>MNPFSENMQFDSRLYEVVSRIGKKNDKTKIKGLHELRDILDTIDVEGNIDTLLETIEDTIKSQDLQIRNLSIDVLYKLLSSVNERSKFKRVLSIWLYGFIENPEHATSKQIFNEFVNIEEIEDEFVQMVNFKENPVLGLICLRLLVKRGRKDYSRMIAENVKYLSLNSSRELREVYNLCKELGRVNELYEKIVMIKGPSLMNYKWRLLLDIFNALPKCIENDGKYLDNEVLCKAVERLDSCDDILVRNVDSLRIVFPKVKDKRGYMRRYLERGSIERLCILEFFDDFQFLNENVSFETVNKLVENVIKIHFQRNQDVEEIVTRMSMESLPRNLSSKSEENHEHTSPNGKKSILKTLLSSLDGLCGKRKIIRGDILEIELDPHEFTKEEIEDVFQHSVNVFPKDYILNSSFSCDLLPLVLKYPEEVGEERIRKTICKDNLHLFIPVCKDLDFLRSLMSSYDNKSMIEIYLSSDIPPALDLDFYYRLGDGIPRPRTIDYNRILERYLDSNFIRNIITNGVANRVELYNAVVSYLSLAEIPISTSYTSPFYDLDECFYGNVKIREQSRVILNLKNVYTNIYEGADEAFLLLLLDAMCDDEDESLDQELKDKGLPGGKKGLGEFILQDGSAVERWRSTDLGINQHFIEKVFFDLNLPSRRCGGKKIEELLEYGGPRAIDYILRKYSVPAQFIPSVDFSYLSNEALTYAVSVLENASKKGLPISLTEVPPEDQRIHPSGEEGVVDDHLLMSISRSNFKNLKTLGLEDIARIIEKDQLLSRKEYHKERYTIYSPLLRRIYNRIADSILNMYSISRLDTNSIDDEVYDLLRECFLGSVGLFWDFLLNSLLIVRNIRINAFFEKMIKEKEEWRAFLLDADLNQRSLFAFLFPNLFSAIPRMEVNLDSFILEEASRTIADVTVKTQKLTNGFDIRISYTAEGTLFKALVSIPSDYPYRKPVFTSEIGRKSLLNLKINEMIKKCSKFMELIGLWKVNIDEKISGHKECPICYLVIDLHDSSFPNSQCKACKNKFHARCIAKWVASGTRSNCPICRMPMENVS</sequence>
<dbReference type="UniPathway" id="UPA00143"/>
<dbReference type="PANTHER" id="PTHR12389:SF0">
    <property type="entry name" value="E3 UBIQUITIN-PROTEIN LIGASE LISTERIN"/>
    <property type="match status" value="1"/>
</dbReference>
<dbReference type="EC" id="2.3.2.27" evidence="5 16"/>
<keyword evidence="19" id="KW-1185">Reference proteome</keyword>
<evidence type="ECO:0000256" key="4">
    <source>
        <dbReference type="ARBA" id="ARBA00007997"/>
    </source>
</evidence>
<keyword evidence="7" id="KW-0963">Cytoplasm</keyword>
<keyword evidence="12 16" id="KW-0833">Ubl conjugation pathway</keyword>
<dbReference type="PROSITE" id="PS50089">
    <property type="entry name" value="ZF_RING_2"/>
    <property type="match status" value="1"/>
</dbReference>
<name>I7AMS6_ENCRO</name>
<comment type="similarity">
    <text evidence="4 16">Belongs to the LTN1 family.</text>
</comment>
<dbReference type="AlphaFoldDB" id="I7AMS6"/>
<dbReference type="InterPro" id="IPR039795">
    <property type="entry name" value="LTN1/Rkr1"/>
</dbReference>
<accession>I7AMS6</accession>
<dbReference type="FunFam" id="3.30.40.10:FF:000038">
    <property type="entry name" value="E3 ubiquitin-protein ligase listerin"/>
    <property type="match status" value="1"/>
</dbReference>
<evidence type="ECO:0000313" key="19">
    <source>
        <dbReference type="Proteomes" id="UP000010094"/>
    </source>
</evidence>
<dbReference type="OrthoDB" id="2191389at2759"/>
<evidence type="ECO:0000256" key="12">
    <source>
        <dbReference type="ARBA" id="ARBA00022786"/>
    </source>
</evidence>
<evidence type="ECO:0000256" key="3">
    <source>
        <dbReference type="ARBA" id="ARBA00004906"/>
    </source>
</evidence>
<dbReference type="GeneID" id="20521345"/>
<dbReference type="Proteomes" id="UP000010094">
    <property type="component" value="Chromosome V"/>
</dbReference>
<comment type="function">
    <text evidence="14">E3 ubiquitin-protein ligase component of the ribosome quality control complex (RQC), a ribosome-associated complex that mediates ubiquitination and extraction of incompletely synthesized nascent chains for proteasomal degradation. Mediates ubiquitination of proteins derived from mRNAs lacking stop codons (non-stop proteins) and other translation arrest products induced by poly-lysine sequences and tandem rare codons. Ubiquitination leads to CDC48 recruitment for extraction and degradation of the incomplete translation product. May indirectly play a role in chromatin function and transcription.</text>
</comment>
<dbReference type="GO" id="GO:0016567">
    <property type="term" value="P:protein ubiquitination"/>
    <property type="evidence" value="ECO:0007669"/>
    <property type="project" value="UniProtKB-UniPathway"/>
</dbReference>
<dbReference type="PANTHER" id="PTHR12389">
    <property type="entry name" value="ZINC FINGER PROTEIN 294"/>
    <property type="match status" value="1"/>
</dbReference>
<reference evidence="18 19" key="1">
    <citation type="journal article" date="2012" name="Proc. Natl. Acad. Sci. U.S.A.">
        <title>Gain and loss of multiple functionally related, horizontally transferred genes in the reduced genomes of two microsporidian parasites.</title>
        <authorList>
            <person name="Pombert J.-F."/>
            <person name="Selman M."/>
            <person name="Burki F."/>
            <person name="Bardell F.T."/>
            <person name="Farinelli L."/>
            <person name="Solter L.F."/>
            <person name="Whitman D.W."/>
            <person name="Weiss L.M."/>
            <person name="Corradi N."/>
            <person name="Keeling P.J."/>
        </authorList>
    </citation>
    <scope>NUCLEOTIDE SEQUENCE [LARGE SCALE GENOMIC DNA]</scope>
    <source>
        <strain evidence="18 19">SJ-2008</strain>
    </source>
</reference>
<comment type="subunit">
    <text evidence="16">Component of the ribosome quality control complex (RQC).</text>
</comment>
<dbReference type="GO" id="GO:0005829">
    <property type="term" value="C:cytosol"/>
    <property type="evidence" value="ECO:0007669"/>
    <property type="project" value="UniProtKB-SubCell"/>
</dbReference>
<evidence type="ECO:0000256" key="1">
    <source>
        <dbReference type="ARBA" id="ARBA00000900"/>
    </source>
</evidence>
<dbReference type="HOGENOM" id="CLU_291022_0_0_1"/>
<dbReference type="Pfam" id="PF13639">
    <property type="entry name" value="zf-RING_2"/>
    <property type="match status" value="1"/>
</dbReference>
<evidence type="ECO:0000256" key="15">
    <source>
        <dbReference type="PROSITE-ProRule" id="PRU00175"/>
    </source>
</evidence>
<proteinExistence type="inferred from homology"/>
<keyword evidence="9 16" id="KW-0479">Metal-binding</keyword>
<dbReference type="GO" id="GO:1990116">
    <property type="term" value="P:ribosome-associated ubiquitin-dependent protein catabolic process"/>
    <property type="evidence" value="ECO:0007669"/>
    <property type="project" value="UniProtKB-UniRule"/>
</dbReference>
<feature type="domain" description="RING-type" evidence="17">
    <location>
        <begin position="998"/>
        <end position="1045"/>
    </location>
</feature>
<dbReference type="CDD" id="cd16491">
    <property type="entry name" value="RING-CH-C4HC3_LTN1"/>
    <property type="match status" value="1"/>
</dbReference>